<reference evidence="2 3" key="1">
    <citation type="submission" date="2024-03" db="EMBL/GenBank/DDBJ databases">
        <title>Novel species of the genus Variovorax.</title>
        <authorList>
            <person name="Liu Q."/>
            <person name="Xin Y.-H."/>
        </authorList>
    </citation>
    <scope>NUCLEOTIDE SEQUENCE [LARGE SCALE GENOMIC DNA]</scope>
    <source>
        <strain evidence="2 3">KACC 18501</strain>
    </source>
</reference>
<gene>
    <name evidence="2" type="ORF">WKW80_11795</name>
</gene>
<comment type="similarity">
    <text evidence="1">Belongs to the HyuE racemase family.</text>
</comment>
<dbReference type="Proteomes" id="UP001363010">
    <property type="component" value="Unassembled WGS sequence"/>
</dbReference>
<evidence type="ECO:0000256" key="1">
    <source>
        <dbReference type="ARBA" id="ARBA00038414"/>
    </source>
</evidence>
<evidence type="ECO:0000313" key="2">
    <source>
        <dbReference type="EMBL" id="MEJ8822708.1"/>
    </source>
</evidence>
<sequence>MEKLARRIALIHATPVAMSPIADAFGRLWPEALLMNVLDDSLSADLSRAGGLDAALTQRFVDLAQYAERAGAHGILFTCSAFGAAIEAAANAVQVPTLKPNEAMFLEALTSGNGRAATRIGLVSTFAPSVPSMAEELMGLAKARSLNVELSTECADGALKALSAGDAASHDRLVVEHAARLAQCDVVMLGQFSMARAQQLVIARTEKTVLTSPDSAVRLLKKALVDA</sequence>
<dbReference type="Gene3D" id="3.40.50.12500">
    <property type="match status" value="1"/>
</dbReference>
<organism evidence="2 3">
    <name type="scientific">Variovorax humicola</name>
    <dbReference type="NCBI Taxonomy" id="1769758"/>
    <lineage>
        <taxon>Bacteria</taxon>
        <taxon>Pseudomonadati</taxon>
        <taxon>Pseudomonadota</taxon>
        <taxon>Betaproteobacteria</taxon>
        <taxon>Burkholderiales</taxon>
        <taxon>Comamonadaceae</taxon>
        <taxon>Variovorax</taxon>
    </lineage>
</organism>
<dbReference type="InterPro" id="IPR053714">
    <property type="entry name" value="Iso_Racemase_Enz_sf"/>
</dbReference>
<proteinExistence type="inferred from homology"/>
<protein>
    <submittedName>
        <fullName evidence="2">Aspartate/glutamate racemase family protein</fullName>
    </submittedName>
</protein>
<dbReference type="RefSeq" id="WP_340363744.1">
    <property type="nucleotide sequence ID" value="NZ_JBBKZV010000005.1"/>
</dbReference>
<accession>A0ABU8VZ91</accession>
<dbReference type="Pfam" id="PF01177">
    <property type="entry name" value="Asp_Glu_race"/>
    <property type="match status" value="1"/>
</dbReference>
<dbReference type="InterPro" id="IPR015942">
    <property type="entry name" value="Asp/Glu/hydantoin_racemase"/>
</dbReference>
<comment type="caution">
    <text evidence="2">The sequence shown here is derived from an EMBL/GenBank/DDBJ whole genome shotgun (WGS) entry which is preliminary data.</text>
</comment>
<evidence type="ECO:0000313" key="3">
    <source>
        <dbReference type="Proteomes" id="UP001363010"/>
    </source>
</evidence>
<name>A0ABU8VZ91_9BURK</name>
<keyword evidence="3" id="KW-1185">Reference proteome</keyword>
<dbReference type="EMBL" id="JBBKZV010000005">
    <property type="protein sequence ID" value="MEJ8822708.1"/>
    <property type="molecule type" value="Genomic_DNA"/>
</dbReference>